<gene>
    <name evidence="4" type="ORF">AYO21_11813</name>
</gene>
<evidence type="ECO:0000259" key="3">
    <source>
        <dbReference type="PROSITE" id="PS51294"/>
    </source>
</evidence>
<dbReference type="InterPro" id="IPR017930">
    <property type="entry name" value="Myb_dom"/>
</dbReference>
<evidence type="ECO:0000313" key="5">
    <source>
        <dbReference type="Proteomes" id="UP000077002"/>
    </source>
</evidence>
<dbReference type="PROSITE" id="PS50090">
    <property type="entry name" value="MYB_LIKE"/>
    <property type="match status" value="3"/>
</dbReference>
<feature type="compositionally biased region" description="Pro residues" evidence="1">
    <location>
        <begin position="154"/>
        <end position="164"/>
    </location>
</feature>
<feature type="domain" description="HTH myb-type" evidence="3">
    <location>
        <begin position="164"/>
        <end position="217"/>
    </location>
</feature>
<dbReference type="SMART" id="SM00717">
    <property type="entry name" value="SANT"/>
    <property type="match status" value="3"/>
</dbReference>
<reference evidence="4 5" key="1">
    <citation type="submission" date="2016-03" db="EMBL/GenBank/DDBJ databases">
        <title>Draft genome sequence of the Fonsecaea monophora CBS 269.37.</title>
        <authorList>
            <person name="Bombassaro A."/>
            <person name="Vinicius W.A."/>
            <person name="De Hoog S."/>
            <person name="Sun J."/>
            <person name="Souza E.M."/>
            <person name="Raittz R.T."/>
            <person name="Costa F."/>
            <person name="Leao A.C."/>
            <person name="Tadra-Sfeir M.Z."/>
            <person name="Baura V."/>
            <person name="Balsanelli E."/>
            <person name="Pedrosa F.O."/>
            <person name="Moreno L.F."/>
            <person name="Steffens M.B."/>
            <person name="Xi L."/>
            <person name="Bocca A.L."/>
            <person name="Felipe M.S."/>
            <person name="Teixeira M."/>
            <person name="Telles Filho F.Q."/>
            <person name="Azevedo C.M."/>
            <person name="Gomes R."/>
            <person name="Vicente V.A."/>
        </authorList>
    </citation>
    <scope>NUCLEOTIDE SEQUENCE [LARGE SCALE GENOMIC DNA]</scope>
    <source>
        <strain evidence="4 5">CBS 269.37</strain>
    </source>
</reference>
<accession>A0A177EPW8</accession>
<dbReference type="PROSITE" id="PS51294">
    <property type="entry name" value="HTH_MYB"/>
    <property type="match status" value="3"/>
</dbReference>
<feature type="region of interest" description="Disordered" evidence="1">
    <location>
        <begin position="140"/>
        <end position="170"/>
    </location>
</feature>
<dbReference type="Gene3D" id="1.10.10.60">
    <property type="entry name" value="Homeodomain-like"/>
    <property type="match status" value="3"/>
</dbReference>
<evidence type="ECO:0008006" key="6">
    <source>
        <dbReference type="Google" id="ProtNLM"/>
    </source>
</evidence>
<dbReference type="EMBL" id="LVKK01000185">
    <property type="protein sequence ID" value="OAG34045.1"/>
    <property type="molecule type" value="Genomic_DNA"/>
</dbReference>
<dbReference type="Proteomes" id="UP000077002">
    <property type="component" value="Unassembled WGS sequence"/>
</dbReference>
<evidence type="ECO:0000256" key="1">
    <source>
        <dbReference type="SAM" id="MobiDB-lite"/>
    </source>
</evidence>
<feature type="domain" description="Myb-like" evidence="2">
    <location>
        <begin position="164"/>
        <end position="213"/>
    </location>
</feature>
<dbReference type="GO" id="GO:0005634">
    <property type="term" value="C:nucleus"/>
    <property type="evidence" value="ECO:0007669"/>
    <property type="project" value="TreeGrafter"/>
</dbReference>
<proteinExistence type="predicted"/>
<keyword evidence="5" id="KW-1185">Reference proteome</keyword>
<dbReference type="SUPFAM" id="SSF46689">
    <property type="entry name" value="Homeodomain-like"/>
    <property type="match status" value="3"/>
</dbReference>
<dbReference type="InterPro" id="IPR009057">
    <property type="entry name" value="Homeodomain-like_sf"/>
</dbReference>
<feature type="domain" description="HTH myb-type" evidence="3">
    <location>
        <begin position="90"/>
        <end position="139"/>
    </location>
</feature>
<feature type="domain" description="HTH myb-type" evidence="3">
    <location>
        <begin position="23"/>
        <end position="76"/>
    </location>
</feature>
<feature type="domain" description="Myb-like" evidence="2">
    <location>
        <begin position="86"/>
        <end position="135"/>
    </location>
</feature>
<feature type="domain" description="Myb-like" evidence="2">
    <location>
        <begin position="23"/>
        <end position="72"/>
    </location>
</feature>
<dbReference type="CDD" id="cd00167">
    <property type="entry name" value="SANT"/>
    <property type="match status" value="3"/>
</dbReference>
<evidence type="ECO:0000259" key="2">
    <source>
        <dbReference type="PROSITE" id="PS50090"/>
    </source>
</evidence>
<feature type="compositionally biased region" description="Low complexity" evidence="1">
    <location>
        <begin position="1"/>
        <end position="26"/>
    </location>
</feature>
<dbReference type="OrthoDB" id="2350934at2759"/>
<feature type="region of interest" description="Disordered" evidence="1">
    <location>
        <begin position="1"/>
        <end position="35"/>
    </location>
</feature>
<dbReference type="InterPro" id="IPR001005">
    <property type="entry name" value="SANT/Myb"/>
</dbReference>
<dbReference type="GO" id="GO:0000978">
    <property type="term" value="F:RNA polymerase II cis-regulatory region sequence-specific DNA binding"/>
    <property type="evidence" value="ECO:0007669"/>
    <property type="project" value="TreeGrafter"/>
</dbReference>
<name>A0A177EPW8_9EURO</name>
<dbReference type="GO" id="GO:0000981">
    <property type="term" value="F:DNA-binding transcription factor activity, RNA polymerase II-specific"/>
    <property type="evidence" value="ECO:0007669"/>
    <property type="project" value="TreeGrafter"/>
</dbReference>
<dbReference type="InterPro" id="IPR050560">
    <property type="entry name" value="MYB_TF"/>
</dbReference>
<dbReference type="AlphaFoldDB" id="A0A177EPW8"/>
<dbReference type="Pfam" id="PF00249">
    <property type="entry name" value="Myb_DNA-binding"/>
    <property type="match status" value="3"/>
</dbReference>
<comment type="caution">
    <text evidence="4">The sequence shown here is derived from an EMBL/GenBank/DDBJ whole genome shotgun (WGS) entry which is preliminary data.</text>
</comment>
<evidence type="ECO:0000313" key="4">
    <source>
        <dbReference type="EMBL" id="OAG34045.1"/>
    </source>
</evidence>
<dbReference type="RefSeq" id="XP_022505997.1">
    <property type="nucleotide sequence ID" value="XM_022661696.1"/>
</dbReference>
<dbReference type="PANTHER" id="PTHR45614">
    <property type="entry name" value="MYB PROTEIN-RELATED"/>
    <property type="match status" value="1"/>
</dbReference>
<dbReference type="PANTHER" id="PTHR45614:SF51">
    <property type="entry name" value="MYB-LIKE DNA-BINDING PROTEIN BAS1"/>
    <property type="match status" value="1"/>
</dbReference>
<protein>
    <recommendedName>
        <fullName evidence="6">Myb-like domain-containing protein</fullName>
    </recommendedName>
</protein>
<dbReference type="GeneID" id="34606900"/>
<sequence length="314" mass="36004">MDRRSIPSPNEEIEASSPASPTSPRPGKNKWSKEEDEKILHLRNNGLRWGEIAEAMPGRSLQSCRLRAQNYLNIKELMDVEAFNVSRNDRRVKWSEEEDEKLINLRKNGWSWEAIADQMPGRSHESCRLRAEYLTKQDQQDLLDDDEESKASPPTSPLTSPPTSPNKRKIQWSKEEDDKILNLRNNGWTWDAVAAEMPGRSGRSCRLRAQNYLFGKDLLGDEGLNLQLAKAYARKKQAFWEDIGRDLNRPWQIVEQMHWQMGKWDMEELAGEEEPSSGSFIPSLPTRPLQLPGVEAMMAGARVNPYAHMDRPPG</sequence>
<organism evidence="4 5">
    <name type="scientific">Fonsecaea monophora</name>
    <dbReference type="NCBI Taxonomy" id="254056"/>
    <lineage>
        <taxon>Eukaryota</taxon>
        <taxon>Fungi</taxon>
        <taxon>Dikarya</taxon>
        <taxon>Ascomycota</taxon>
        <taxon>Pezizomycotina</taxon>
        <taxon>Eurotiomycetes</taxon>
        <taxon>Chaetothyriomycetidae</taxon>
        <taxon>Chaetothyriales</taxon>
        <taxon>Herpotrichiellaceae</taxon>
        <taxon>Fonsecaea</taxon>
    </lineage>
</organism>